<evidence type="ECO:0000256" key="1">
    <source>
        <dbReference type="SAM" id="MobiDB-lite"/>
    </source>
</evidence>
<dbReference type="Pfam" id="PF00168">
    <property type="entry name" value="C2"/>
    <property type="match status" value="3"/>
</dbReference>
<evidence type="ECO:0000313" key="3">
    <source>
        <dbReference type="EMBL" id="KAK3920254.1"/>
    </source>
</evidence>
<feature type="domain" description="C2" evidence="2">
    <location>
        <begin position="328"/>
        <end position="480"/>
    </location>
</feature>
<reference evidence="3" key="1">
    <citation type="submission" date="2021-07" db="EMBL/GenBank/DDBJ databases">
        <authorList>
            <person name="Catto M.A."/>
            <person name="Jacobson A."/>
            <person name="Kennedy G."/>
            <person name="Labadie P."/>
            <person name="Hunt B.G."/>
            <person name="Srinivasan R."/>
        </authorList>
    </citation>
    <scope>NUCLEOTIDE SEQUENCE</scope>
    <source>
        <strain evidence="3">PL_HMW_Pooled</strain>
        <tissue evidence="3">Head</tissue>
    </source>
</reference>
<feature type="compositionally biased region" description="Low complexity" evidence="1">
    <location>
        <begin position="296"/>
        <end position="309"/>
    </location>
</feature>
<feature type="compositionally biased region" description="Pro residues" evidence="1">
    <location>
        <begin position="36"/>
        <end position="47"/>
    </location>
</feature>
<dbReference type="SUPFAM" id="SSF49562">
    <property type="entry name" value="C2 domain (Calcium/lipid-binding domain, CaLB)"/>
    <property type="match status" value="2"/>
</dbReference>
<proteinExistence type="predicted"/>
<feature type="region of interest" description="Disordered" evidence="1">
    <location>
        <begin position="202"/>
        <end position="221"/>
    </location>
</feature>
<evidence type="ECO:0000259" key="2">
    <source>
        <dbReference type="PROSITE" id="PS50004"/>
    </source>
</evidence>
<feature type="region of interest" description="Disordered" evidence="1">
    <location>
        <begin position="102"/>
        <end position="131"/>
    </location>
</feature>
<dbReference type="AlphaFoldDB" id="A0AAE1LIT7"/>
<dbReference type="InterPro" id="IPR035892">
    <property type="entry name" value="C2_domain_sf"/>
</dbReference>
<dbReference type="EMBL" id="JAHWGI010000990">
    <property type="protein sequence ID" value="KAK3920254.1"/>
    <property type="molecule type" value="Genomic_DNA"/>
</dbReference>
<dbReference type="Proteomes" id="UP001219518">
    <property type="component" value="Unassembled WGS sequence"/>
</dbReference>
<feature type="region of interest" description="Disordered" evidence="1">
    <location>
        <begin position="250"/>
        <end position="309"/>
    </location>
</feature>
<dbReference type="Gene3D" id="2.60.40.150">
    <property type="entry name" value="C2 domain"/>
    <property type="match status" value="2"/>
</dbReference>
<reference evidence="3" key="2">
    <citation type="journal article" date="2023" name="BMC Genomics">
        <title>Pest status, molecular evolution, and epigenetic factors derived from the genome assembly of Frankliniella fusca, a thysanopteran phytovirus vector.</title>
        <authorList>
            <person name="Catto M.A."/>
            <person name="Labadie P.E."/>
            <person name="Jacobson A.L."/>
            <person name="Kennedy G.G."/>
            <person name="Srinivasan R."/>
            <person name="Hunt B.G."/>
        </authorList>
    </citation>
    <scope>NUCLEOTIDE SEQUENCE</scope>
    <source>
        <strain evidence="3">PL_HMW_Pooled</strain>
    </source>
</reference>
<dbReference type="CDD" id="cd00276">
    <property type="entry name" value="C2B_Synaptotagmin"/>
    <property type="match status" value="1"/>
</dbReference>
<name>A0AAE1LIT7_9NEOP</name>
<dbReference type="PANTHER" id="PTHR10024">
    <property type="entry name" value="SYNAPTOTAGMIN"/>
    <property type="match status" value="1"/>
</dbReference>
<comment type="caution">
    <text evidence="3">The sequence shown here is derived from an EMBL/GenBank/DDBJ whole genome shotgun (WGS) entry which is preliminary data.</text>
</comment>
<gene>
    <name evidence="3" type="ORF">KUF71_009541</name>
</gene>
<keyword evidence="4" id="KW-1185">Reference proteome</keyword>
<sequence>MPPGLNVQDSSGVAEESTPPGLQAFMPPGLLSRTPAAPPPRGSPPALPAALPARRAGLVIRRRLQDREDEDDDDLVTNPTLADLAARSDAFVAGPSVWAPGVGLGDGPEGHGDGDAGQGPEDQDGDGGTWMADGLGVAVHVTSILDQGRSAVQGMLVSLPPWARGAVLAAGLFCLVAGVSILTWLLRPGLLSRICCRRRRRTSENVTPPPGQGRPKQSIDEELQLENVTYRSWARGSLYDTNLSGDGDADGLSHGSHRDSTYSSMSDGTDTSSILSYASGMLPGGDQPDHQHHHGAGAAPSGPPGSSAAAAAAGGILAAAAVPPSAPPSCAVLLAVQFLGSEGAGSAAGRLAITVLEARGLPARDYGSSPDPAVQLSLAPRRRLLWRWPQLQMLRRGRLQVPLQPPRHLHQLRTRSRRHARHPRYDEDFAVEARRADVRDWVLQVSVVDECRLRGASELCRGEVRLRRVVDEEAPLQLTVPLAPRPEERALLLFGLSYLPTAQRLNVSVIKATRVRLQHVVPAPDHFRPYVRATLVHVGSGRRVDSARTDPQAPSTDPEFCETLSLKLTPAQLGTLSLVVALCHRLPDGDDRVPAGGRRPRDRVVGAVAIGSKVSSDRGREHWRAIEQRPRRVVSIWHTLT</sequence>
<protein>
    <submittedName>
        <fullName evidence="3">Synaptotagmin-3</fullName>
    </submittedName>
</protein>
<evidence type="ECO:0000313" key="4">
    <source>
        <dbReference type="Proteomes" id="UP001219518"/>
    </source>
</evidence>
<organism evidence="3 4">
    <name type="scientific">Frankliniella fusca</name>
    <dbReference type="NCBI Taxonomy" id="407009"/>
    <lineage>
        <taxon>Eukaryota</taxon>
        <taxon>Metazoa</taxon>
        <taxon>Ecdysozoa</taxon>
        <taxon>Arthropoda</taxon>
        <taxon>Hexapoda</taxon>
        <taxon>Insecta</taxon>
        <taxon>Pterygota</taxon>
        <taxon>Neoptera</taxon>
        <taxon>Paraneoptera</taxon>
        <taxon>Thysanoptera</taxon>
        <taxon>Terebrantia</taxon>
        <taxon>Thripoidea</taxon>
        <taxon>Thripidae</taxon>
        <taxon>Frankliniella</taxon>
    </lineage>
</organism>
<feature type="region of interest" description="Disordered" evidence="1">
    <location>
        <begin position="1"/>
        <end position="54"/>
    </location>
</feature>
<feature type="compositionally biased region" description="Polar residues" evidence="1">
    <location>
        <begin position="261"/>
        <end position="276"/>
    </location>
</feature>
<dbReference type="InterPro" id="IPR000008">
    <property type="entry name" value="C2_dom"/>
</dbReference>
<dbReference type="PROSITE" id="PS50004">
    <property type="entry name" value="C2"/>
    <property type="match status" value="1"/>
</dbReference>
<accession>A0AAE1LIT7</accession>
<dbReference type="SMART" id="SM00239">
    <property type="entry name" value="C2"/>
    <property type="match status" value="2"/>
</dbReference>